<organism evidence="1 2">
    <name type="scientific">Crenothrix polyspora</name>
    <dbReference type="NCBI Taxonomy" id="360316"/>
    <lineage>
        <taxon>Bacteria</taxon>
        <taxon>Pseudomonadati</taxon>
        <taxon>Pseudomonadota</taxon>
        <taxon>Gammaproteobacteria</taxon>
        <taxon>Methylococcales</taxon>
        <taxon>Crenotrichaceae</taxon>
        <taxon>Crenothrix</taxon>
    </lineage>
</organism>
<sequence>MFSASIFATKTAIRERLDSLYNGNYEINRRLTGLVLSQFSSGG</sequence>
<proteinExistence type="predicted"/>
<evidence type="ECO:0000313" key="1">
    <source>
        <dbReference type="EMBL" id="SJM93308.1"/>
    </source>
</evidence>
<evidence type="ECO:0000313" key="2">
    <source>
        <dbReference type="Proteomes" id="UP000195667"/>
    </source>
</evidence>
<gene>
    <name evidence="1" type="ORF">CRENPOLYSF1_430023</name>
</gene>
<accession>A0A1R4HAM0</accession>
<dbReference type="AlphaFoldDB" id="A0A1R4HAM0"/>
<dbReference type="Proteomes" id="UP000195667">
    <property type="component" value="Unassembled WGS sequence"/>
</dbReference>
<reference evidence="2" key="1">
    <citation type="submission" date="2017-02" db="EMBL/GenBank/DDBJ databases">
        <authorList>
            <person name="Daims H."/>
        </authorList>
    </citation>
    <scope>NUCLEOTIDE SEQUENCE [LARGE SCALE GENOMIC DNA]</scope>
</reference>
<dbReference type="EMBL" id="FUKI01000119">
    <property type="protein sequence ID" value="SJM93308.1"/>
    <property type="molecule type" value="Genomic_DNA"/>
</dbReference>
<name>A0A1R4HAM0_9GAMM</name>
<protein>
    <submittedName>
        <fullName evidence="1">Uncharacterized protein</fullName>
    </submittedName>
</protein>
<keyword evidence="2" id="KW-1185">Reference proteome</keyword>